<evidence type="ECO:0000313" key="4">
    <source>
        <dbReference type="EMBL" id="MCD2164350.1"/>
    </source>
</evidence>
<gene>
    <name evidence="4" type="ORF">LPW39_04300</name>
</gene>
<sequence>MGSVTGVAPGAQWVRGVVWLCGLLGLASAHASDEVTAVWGSFNSNSWTANVANASTATPANGHNDLLAFTAGGVRYSTGVNDAVLGGVFQPVVFQAFTPNVSSVPAAGGLNAIAQSASYDTSKSRADYLSDGVRGLDLSTALFNIPASSLRFSASVGNPESTTDDVPDVLVTQVGQPSTKTDSFYFIDENGAVVGKSVSIALNGVQIVARQNWQFWNPNHTKSTIADGNRDLRMVAYHFRDFGITPQNMGQVAGFVQALSGDSDIAFVAYNQEAVSTPAALSVQKTNGVAAITKGGRTVYTVTVTNTGGSLASDVSWMDSPTGLRVLGIVAGAVGAGSDAGVCSSNGCTGLRLAPGASVAYQVEAEVTGVAGSMASNTAVVDGANCRNGSPASCSSTDTDLIVAADSVSIVKTNGQDRLTVGAETSYNVTLSNSAATAFSGLSWKDVPSGMTISGIRAGTVGAGSDAGTCTITGCSGISLAAGKSIQYLVTAKLQAGVAAGASVSNKAVVQGGTCTSESVTGCASTDTDLVVSAANMHISASNGVDVLAQGAGTVYQVVVRNTGGSAAAGLRWAASPAGLRIDRISAPTVGANSDAGLCTVAGCSDIAVAAGESIAYAVQATVTGEVGAGNARNALTLTGAACSGGNSCSAEDRDAIVPPVALSIRKSNGVDALTEGARSRYTVTISNSGGMPASGLSWLDHPEGMEVESITPVAAIAPSDAGNCSLQAPIGCSAITVAANASVSYQVQARVTALVGGRADAAVSNTATLTGGHCDAATPCVATDTDVLRTPVHLSLRQTAAATVEVGQALDYQFRIGNSGQTPVAAGQTLTVAEALPDGMRLTGATPGAGVASVVCGGEPLLCELVLDAALAQGASALYTLHAVAPALAGSITNHAAIDPLGGSKPPVPGAACLPADSCAQARTEVLTPAHISVLSSNGVDQVLEGSSTRYVVTLRNQGGMPVQLQWDDVPSGMVVTEISATEVGANSAAGVCNPSGCTGVTLAGGESIHYAVLAQITAMVPARVRNLARVTDAAQCSQDAPCSSEDEDEVYRSSVEVDPPAPTPIPEPTPTPTPQPQPQPQPVPEPTPPVRPSPAPVAVPTVSPAGQLLMSLLLAGCAALGLRSARQRRRH</sequence>
<feature type="chain" id="PRO_5043778316" evidence="2">
    <location>
        <begin position="32"/>
        <end position="1133"/>
    </location>
</feature>
<name>A0AAW4XSI9_9BURK</name>
<keyword evidence="5" id="KW-1185">Reference proteome</keyword>
<feature type="compositionally biased region" description="Pro residues" evidence="1">
    <location>
        <begin position="1061"/>
        <end position="1099"/>
    </location>
</feature>
<accession>A0AAW4XSI9</accession>
<evidence type="ECO:0000256" key="2">
    <source>
        <dbReference type="SAM" id="SignalP"/>
    </source>
</evidence>
<dbReference type="EMBL" id="JAJNCT010000005">
    <property type="protein sequence ID" value="MCD2164350.1"/>
    <property type="molecule type" value="Genomic_DNA"/>
</dbReference>
<evidence type="ECO:0000256" key="1">
    <source>
        <dbReference type="SAM" id="MobiDB-lite"/>
    </source>
</evidence>
<dbReference type="AlphaFoldDB" id="A0AAW4XSI9"/>
<proteinExistence type="predicted"/>
<dbReference type="RefSeq" id="WP_230771610.1">
    <property type="nucleotide sequence ID" value="NZ_JAJNCT010000005.1"/>
</dbReference>
<feature type="region of interest" description="Disordered" evidence="1">
    <location>
        <begin position="1039"/>
        <end position="1103"/>
    </location>
</feature>
<feature type="domain" description="DUF11" evidence="3">
    <location>
        <begin position="281"/>
        <end position="385"/>
    </location>
</feature>
<feature type="signal peptide" evidence="2">
    <location>
        <begin position="1"/>
        <end position="31"/>
    </location>
</feature>
<reference evidence="4 5" key="1">
    <citation type="submission" date="2021-11" db="EMBL/GenBank/DDBJ databases">
        <title>Genome sequence.</title>
        <authorList>
            <person name="Sun Q."/>
        </authorList>
    </citation>
    <scope>NUCLEOTIDE SEQUENCE [LARGE SCALE GENOMIC DNA]</scope>
    <source>
        <strain evidence="4 5">KCTC 12005</strain>
    </source>
</reference>
<protein>
    <submittedName>
        <fullName evidence="4">DUF11 domain-containing protein</fullName>
    </submittedName>
</protein>
<dbReference type="InterPro" id="IPR001434">
    <property type="entry name" value="OmcB-like_DUF11"/>
</dbReference>
<comment type="caution">
    <text evidence="4">The sequence shown here is derived from an EMBL/GenBank/DDBJ whole genome shotgun (WGS) entry which is preliminary data.</text>
</comment>
<evidence type="ECO:0000259" key="3">
    <source>
        <dbReference type="Pfam" id="PF01345"/>
    </source>
</evidence>
<feature type="domain" description="DUF11" evidence="3">
    <location>
        <begin position="795"/>
        <end position="899"/>
    </location>
</feature>
<dbReference type="Pfam" id="PF01345">
    <property type="entry name" value="DUF11"/>
    <property type="match status" value="3"/>
</dbReference>
<evidence type="ECO:0000313" key="5">
    <source>
        <dbReference type="Proteomes" id="UP001199260"/>
    </source>
</evidence>
<organism evidence="4 5">
    <name type="scientific">Comamonas koreensis</name>
    <dbReference type="NCBI Taxonomy" id="160825"/>
    <lineage>
        <taxon>Bacteria</taxon>
        <taxon>Pseudomonadati</taxon>
        <taxon>Pseudomonadota</taxon>
        <taxon>Betaproteobacteria</taxon>
        <taxon>Burkholderiales</taxon>
        <taxon>Comamonadaceae</taxon>
        <taxon>Comamonas</taxon>
    </lineage>
</organism>
<keyword evidence="2" id="KW-0732">Signal</keyword>
<dbReference type="Proteomes" id="UP001199260">
    <property type="component" value="Unassembled WGS sequence"/>
</dbReference>
<feature type="domain" description="DUF11" evidence="3">
    <location>
        <begin position="663"/>
        <end position="774"/>
    </location>
</feature>